<dbReference type="Proteomes" id="UP000637819">
    <property type="component" value="Plasmid pHTS171"/>
</dbReference>
<dbReference type="GeneID" id="62877882"/>
<proteinExistence type="predicted"/>
<keyword evidence="3" id="KW-1185">Reference proteome</keyword>
<feature type="transmembrane region" description="Helical" evidence="1">
    <location>
        <begin position="6"/>
        <end position="22"/>
    </location>
</feature>
<keyword evidence="1" id="KW-0812">Transmembrane</keyword>
<keyword evidence="1" id="KW-0472">Membrane</keyword>
<feature type="transmembrane region" description="Helical" evidence="1">
    <location>
        <begin position="34"/>
        <end position="52"/>
    </location>
</feature>
<keyword evidence="2" id="KW-0614">Plasmid</keyword>
<organism evidence="2 3">
    <name type="scientific">Haloterrigena salifodinae</name>
    <dbReference type="NCBI Taxonomy" id="2675099"/>
    <lineage>
        <taxon>Archaea</taxon>
        <taxon>Methanobacteriati</taxon>
        <taxon>Methanobacteriota</taxon>
        <taxon>Stenosarchaea group</taxon>
        <taxon>Halobacteria</taxon>
        <taxon>Halobacteriales</taxon>
        <taxon>Natrialbaceae</taxon>
        <taxon>Haloterrigena</taxon>
    </lineage>
</organism>
<sequence length="73" mass="8190">MEAETIFRAATLWFIVVIYFNMESGMAKPPFADLVDLVGLLLFVLLPIYVLIEAGTTLVKKYPVEADQGENPR</sequence>
<accession>A0A8T8E743</accession>
<keyword evidence="1" id="KW-1133">Transmembrane helix</keyword>
<evidence type="ECO:0000313" key="3">
    <source>
        <dbReference type="Proteomes" id="UP000637819"/>
    </source>
</evidence>
<reference evidence="2 3" key="1">
    <citation type="submission" date="2021-01" db="EMBL/GenBank/DDBJ databases">
        <title>Genome Sequence and Methylation Pattern of Haloterrigena salifodinae BOL5-1, An Extremely Halophilic Archaeon from a Bolivian Salt Mine.</title>
        <authorList>
            <person name="DasSarma P."/>
            <person name="Anton B.P."/>
            <person name="DasSarma S.L."/>
            <person name="von Ehrenheim H.A.L."/>
            <person name="Martinez F.L."/>
            <person name="Guzman D."/>
            <person name="Roberts R.J."/>
            <person name="DasSarma S."/>
        </authorList>
    </citation>
    <scope>NUCLEOTIDE SEQUENCE [LARGE SCALE GENOMIC DNA]</scope>
    <source>
        <strain evidence="2 3">BOL5-1</strain>
        <plasmid evidence="2 3">pHTS171</plasmid>
    </source>
</reference>
<dbReference type="RefSeq" id="WP_126665081.1">
    <property type="nucleotide sequence ID" value="NZ_CP069190.1"/>
</dbReference>
<geneLocation type="plasmid" evidence="2 3">
    <name>pHTS171</name>
</geneLocation>
<dbReference type="EMBL" id="CP069190">
    <property type="protein sequence ID" value="QRV17529.1"/>
    <property type="molecule type" value="Genomic_DNA"/>
</dbReference>
<dbReference type="OrthoDB" id="382075at2157"/>
<gene>
    <name evidence="2" type="ORF">JMJ58_22120</name>
</gene>
<dbReference type="AlphaFoldDB" id="A0A8T8E743"/>
<protein>
    <submittedName>
        <fullName evidence="2">Uncharacterized protein</fullName>
    </submittedName>
</protein>
<evidence type="ECO:0000313" key="2">
    <source>
        <dbReference type="EMBL" id="QRV17529.1"/>
    </source>
</evidence>
<evidence type="ECO:0000256" key="1">
    <source>
        <dbReference type="SAM" id="Phobius"/>
    </source>
</evidence>
<name>A0A8T8E743_9EURY</name>
<dbReference type="KEGG" id="hsal:JMJ58_22120"/>